<proteinExistence type="predicted"/>
<evidence type="ECO:0000313" key="3">
    <source>
        <dbReference type="Proteomes" id="UP001370758"/>
    </source>
</evidence>
<organism evidence="2 3">
    <name type="scientific">Arthrobotrys musiformis</name>
    <dbReference type="NCBI Taxonomy" id="47236"/>
    <lineage>
        <taxon>Eukaryota</taxon>
        <taxon>Fungi</taxon>
        <taxon>Dikarya</taxon>
        <taxon>Ascomycota</taxon>
        <taxon>Pezizomycotina</taxon>
        <taxon>Orbiliomycetes</taxon>
        <taxon>Orbiliales</taxon>
        <taxon>Orbiliaceae</taxon>
        <taxon>Arthrobotrys</taxon>
    </lineage>
</organism>
<feature type="compositionally biased region" description="Basic and acidic residues" evidence="1">
    <location>
        <begin position="7"/>
        <end position="18"/>
    </location>
</feature>
<feature type="region of interest" description="Disordered" evidence="1">
    <location>
        <begin position="1"/>
        <end position="25"/>
    </location>
</feature>
<keyword evidence="3" id="KW-1185">Reference proteome</keyword>
<dbReference type="AlphaFoldDB" id="A0AAV9VS38"/>
<sequence>MGFFAQEQEKEEKREEMKLGGGFGDVPAKLCDNTKRAHEQVVLLNSEFMSDQAEQGNQIAGTRKTKSKIDKN</sequence>
<evidence type="ECO:0000313" key="2">
    <source>
        <dbReference type="EMBL" id="KAK6496036.1"/>
    </source>
</evidence>
<dbReference type="EMBL" id="JAVHJL010000011">
    <property type="protein sequence ID" value="KAK6496036.1"/>
    <property type="molecule type" value="Genomic_DNA"/>
</dbReference>
<accession>A0AAV9VS38</accession>
<feature type="region of interest" description="Disordered" evidence="1">
    <location>
        <begin position="49"/>
        <end position="72"/>
    </location>
</feature>
<protein>
    <submittedName>
        <fullName evidence="2">Uncharacterized protein</fullName>
    </submittedName>
</protein>
<name>A0AAV9VS38_9PEZI</name>
<gene>
    <name evidence="2" type="ORF">TWF481_002063</name>
</gene>
<evidence type="ECO:0000256" key="1">
    <source>
        <dbReference type="SAM" id="MobiDB-lite"/>
    </source>
</evidence>
<feature type="compositionally biased region" description="Polar residues" evidence="1">
    <location>
        <begin position="49"/>
        <end position="60"/>
    </location>
</feature>
<reference evidence="2 3" key="1">
    <citation type="submission" date="2023-08" db="EMBL/GenBank/DDBJ databases">
        <authorList>
            <person name="Palmer J.M."/>
        </authorList>
    </citation>
    <scope>NUCLEOTIDE SEQUENCE [LARGE SCALE GENOMIC DNA]</scope>
    <source>
        <strain evidence="2 3">TWF481</strain>
    </source>
</reference>
<dbReference type="Proteomes" id="UP001370758">
    <property type="component" value="Unassembled WGS sequence"/>
</dbReference>
<comment type="caution">
    <text evidence="2">The sequence shown here is derived from an EMBL/GenBank/DDBJ whole genome shotgun (WGS) entry which is preliminary data.</text>
</comment>